<keyword evidence="4" id="KW-1185">Reference proteome</keyword>
<dbReference type="InterPro" id="IPR004328">
    <property type="entry name" value="BRO1_dom"/>
</dbReference>
<dbReference type="Proteomes" id="UP000636800">
    <property type="component" value="Chromosome 7"/>
</dbReference>
<dbReference type="InterPro" id="IPR038499">
    <property type="entry name" value="BRO1_sf"/>
</dbReference>
<dbReference type="AlphaFoldDB" id="A0A835QM62"/>
<dbReference type="SMART" id="SM01041">
    <property type="entry name" value="BRO1"/>
    <property type="match status" value="1"/>
</dbReference>
<name>A0A835QM62_VANPL</name>
<dbReference type="PANTHER" id="PTHR23032:SF13">
    <property type="entry name" value="BRO1 DOMAIN-CONTAINING PROTEIN BROX"/>
    <property type="match status" value="1"/>
</dbReference>
<dbReference type="OrthoDB" id="2113341at2759"/>
<dbReference type="PANTHER" id="PTHR23032">
    <property type="entry name" value="BRO1 DOMAIN-CONTAINING PROTEIN BROX"/>
    <property type="match status" value="1"/>
</dbReference>
<sequence>MGCFVSTPKDADECRRRSEKLGEVAVFVPGLRVPKSIDFSQPLGDSLSTVLVDRLSALRTQVVVMTAQETPMANRPRRKTATQHGGSTMADLLQALEDYLPVILGLAGNGNKLKYKVKFAWINQEDDTEDTAMADVSYEILSILHLMAMICLYEANLLLLPKAAVDGTQSRAPEEGKRSAIDILLKAAGYLDCAIQHVLPQISVEQRKDLPIDLAEEKKIMSSLHASIGSDNEEIKRNKLYQSRINVDHDVYNSCYSQGTHMEGIDLQLSLAIDSPKATLAVKRRLACEMVKCWHQAKDNISKLPAVEGLGQKHRLFVEWKYNEAKAAAYYYHGLILDEGNTERSHGMAVTSLKAAEEFLKESKKACETFNATPPVSRNPPLWGSMKIIETAPSLPDFMVALKPDDYHLPPLDPSWNTEETSHGST</sequence>
<comment type="similarity">
    <text evidence="1">Belongs to the BROX family.</text>
</comment>
<proteinExistence type="inferred from homology"/>
<organism evidence="3 4">
    <name type="scientific">Vanilla planifolia</name>
    <name type="common">Vanilla</name>
    <dbReference type="NCBI Taxonomy" id="51239"/>
    <lineage>
        <taxon>Eukaryota</taxon>
        <taxon>Viridiplantae</taxon>
        <taxon>Streptophyta</taxon>
        <taxon>Embryophyta</taxon>
        <taxon>Tracheophyta</taxon>
        <taxon>Spermatophyta</taxon>
        <taxon>Magnoliopsida</taxon>
        <taxon>Liliopsida</taxon>
        <taxon>Asparagales</taxon>
        <taxon>Orchidaceae</taxon>
        <taxon>Vanilloideae</taxon>
        <taxon>Vanilleae</taxon>
        <taxon>Vanilla</taxon>
    </lineage>
</organism>
<evidence type="ECO:0000259" key="2">
    <source>
        <dbReference type="SMART" id="SM01041"/>
    </source>
</evidence>
<dbReference type="Gene3D" id="1.25.40.280">
    <property type="entry name" value="alix/aip1 like domains"/>
    <property type="match status" value="1"/>
</dbReference>
<feature type="domain" description="BRO1" evidence="2">
    <location>
        <begin position="25"/>
        <end position="426"/>
    </location>
</feature>
<dbReference type="InterPro" id="IPR038898">
    <property type="entry name" value="BROX"/>
</dbReference>
<gene>
    <name evidence="3" type="ORF">HPP92_014762</name>
</gene>
<accession>A0A835QM62</accession>
<evidence type="ECO:0000313" key="3">
    <source>
        <dbReference type="EMBL" id="KAG0472905.1"/>
    </source>
</evidence>
<comment type="caution">
    <text evidence="3">The sequence shown here is derived from an EMBL/GenBank/DDBJ whole genome shotgun (WGS) entry which is preliminary data.</text>
</comment>
<protein>
    <recommendedName>
        <fullName evidence="2">BRO1 domain-containing protein</fullName>
    </recommendedName>
</protein>
<evidence type="ECO:0000256" key="1">
    <source>
        <dbReference type="ARBA" id="ARBA00008901"/>
    </source>
</evidence>
<reference evidence="3 4" key="1">
    <citation type="journal article" date="2020" name="Nat. Food">
        <title>A phased Vanilla planifolia genome enables genetic improvement of flavour and production.</title>
        <authorList>
            <person name="Hasing T."/>
            <person name="Tang H."/>
            <person name="Brym M."/>
            <person name="Khazi F."/>
            <person name="Huang T."/>
            <person name="Chambers A.H."/>
        </authorList>
    </citation>
    <scope>NUCLEOTIDE SEQUENCE [LARGE SCALE GENOMIC DNA]</scope>
    <source>
        <tissue evidence="3">Leaf</tissue>
    </source>
</reference>
<evidence type="ECO:0000313" key="4">
    <source>
        <dbReference type="Proteomes" id="UP000636800"/>
    </source>
</evidence>
<dbReference type="EMBL" id="JADCNL010000007">
    <property type="protein sequence ID" value="KAG0472905.1"/>
    <property type="molecule type" value="Genomic_DNA"/>
</dbReference>